<evidence type="ECO:0000256" key="1">
    <source>
        <dbReference type="SAM" id="MobiDB-lite"/>
    </source>
</evidence>
<keyword evidence="3" id="KW-1185">Reference proteome</keyword>
<accession>A0ABR5HR74</accession>
<organism evidence="2 3">
    <name type="scientific">Streptomyces leeuwenhoekii</name>
    <dbReference type="NCBI Taxonomy" id="1437453"/>
    <lineage>
        <taxon>Bacteria</taxon>
        <taxon>Bacillati</taxon>
        <taxon>Actinomycetota</taxon>
        <taxon>Actinomycetes</taxon>
        <taxon>Kitasatosporales</taxon>
        <taxon>Streptomycetaceae</taxon>
        <taxon>Streptomyces</taxon>
    </lineage>
</organism>
<feature type="compositionally biased region" description="Basic residues" evidence="1">
    <location>
        <begin position="1"/>
        <end position="11"/>
    </location>
</feature>
<reference evidence="2 3" key="1">
    <citation type="submission" date="2015-06" db="EMBL/GenBank/DDBJ databases">
        <title>Draft genome sequence of Streptomyces leeuwenhoekii C58, which produces the novel lasso peptide, chaxapeptin.</title>
        <authorList>
            <person name="Yi Y."/>
            <person name="Hai D."/>
            <person name="Jaspars M."/>
            <person name="Sheng H."/>
            <person name="Rateb M.E."/>
            <person name="Bull A."/>
            <person name="Goodfellow M."/>
            <person name="Asenjo J.A."/>
            <person name="Ebel R."/>
        </authorList>
    </citation>
    <scope>NUCLEOTIDE SEQUENCE [LARGE SCALE GENOMIC DNA]</scope>
    <source>
        <strain evidence="2 3">C58</strain>
    </source>
</reference>
<feature type="region of interest" description="Disordered" evidence="1">
    <location>
        <begin position="1"/>
        <end position="41"/>
    </location>
</feature>
<feature type="non-terminal residue" evidence="2">
    <location>
        <position position="99"/>
    </location>
</feature>
<dbReference type="PROSITE" id="PS51318">
    <property type="entry name" value="TAT"/>
    <property type="match status" value="1"/>
</dbReference>
<name>A0ABR5HR74_STRLW</name>
<evidence type="ECO:0000313" key="2">
    <source>
        <dbReference type="EMBL" id="KMS67523.1"/>
    </source>
</evidence>
<evidence type="ECO:0000313" key="3">
    <source>
        <dbReference type="Proteomes" id="UP000037274"/>
    </source>
</evidence>
<dbReference type="EMBL" id="LFEH01000188">
    <property type="protein sequence ID" value="KMS67523.1"/>
    <property type="molecule type" value="Genomic_DNA"/>
</dbReference>
<dbReference type="InterPro" id="IPR006311">
    <property type="entry name" value="TAT_signal"/>
</dbReference>
<dbReference type="Proteomes" id="UP000037274">
    <property type="component" value="Unassembled WGS sequence"/>
</dbReference>
<proteinExistence type="predicted"/>
<sequence length="99" mass="10563">MHHHGHGHHHGPGHDHETAPLPAAFDTSVPDEALTPEQRSRRSLLRRAGLLGAGLAAGSVLGQSAPAAAATDGRRDKGFLWLAGDHHIHTQYSSDGKYR</sequence>
<comment type="caution">
    <text evidence="2">The sequence shown here is derived from an EMBL/GenBank/DDBJ whole genome shotgun (WGS) entry which is preliminary data.</text>
</comment>
<gene>
    <name evidence="2" type="ORF">ACH49_28415</name>
</gene>
<protein>
    <submittedName>
        <fullName evidence="2">Uncharacterized protein</fullName>
    </submittedName>
</protein>